<dbReference type="Pfam" id="PF13356">
    <property type="entry name" value="Arm-DNA-bind_3"/>
    <property type="match status" value="1"/>
</dbReference>
<dbReference type="Pfam" id="PF00589">
    <property type="entry name" value="Phage_integrase"/>
    <property type="match status" value="1"/>
</dbReference>
<dbReference type="InterPro" id="IPR038488">
    <property type="entry name" value="Integrase_DNA-bd_sf"/>
</dbReference>
<dbReference type="GO" id="GO:0003677">
    <property type="term" value="F:DNA binding"/>
    <property type="evidence" value="ECO:0007669"/>
    <property type="project" value="UniProtKB-UniRule"/>
</dbReference>
<organism evidence="9 11">
    <name type="scientific">Legionella birminghamensis</name>
    <dbReference type="NCBI Taxonomy" id="28083"/>
    <lineage>
        <taxon>Bacteria</taxon>
        <taxon>Pseudomonadati</taxon>
        <taxon>Pseudomonadota</taxon>
        <taxon>Gammaproteobacteria</taxon>
        <taxon>Legionellales</taxon>
        <taxon>Legionellaceae</taxon>
        <taxon>Legionella</taxon>
    </lineage>
</organism>
<evidence type="ECO:0000256" key="5">
    <source>
        <dbReference type="PROSITE-ProRule" id="PRU01248"/>
    </source>
</evidence>
<dbReference type="Proteomes" id="UP000255066">
    <property type="component" value="Unassembled WGS sequence"/>
</dbReference>
<dbReference type="PANTHER" id="PTHR30629">
    <property type="entry name" value="PROPHAGE INTEGRASE"/>
    <property type="match status" value="1"/>
</dbReference>
<accession>A0A378IBI0</accession>
<dbReference type="RefSeq" id="WP_058523925.1">
    <property type="nucleotide sequence ID" value="NZ_CAAAHV010000069.1"/>
</dbReference>
<dbReference type="OrthoDB" id="9795573at2"/>
<gene>
    <name evidence="9" type="primary">intS_1</name>
    <name evidence="8" type="synonym">int</name>
    <name evidence="8" type="ORF">Lbir_1895</name>
    <name evidence="9" type="ORF">NCTC12437_01950</name>
</gene>
<keyword evidence="10" id="KW-1185">Reference proteome</keyword>
<keyword evidence="2" id="KW-0229">DNA integration</keyword>
<reference evidence="8 10" key="1">
    <citation type="submission" date="2015-11" db="EMBL/GenBank/DDBJ databases">
        <title>Genomic analysis of 38 Legionella species identifies large and diverse effector repertoires.</title>
        <authorList>
            <person name="Burstein D."/>
            <person name="Amaro F."/>
            <person name="Zusman T."/>
            <person name="Lifshitz Z."/>
            <person name="Cohen O."/>
            <person name="Gilbert J.A."/>
            <person name="Pupko T."/>
            <person name="Shuman H.A."/>
            <person name="Segal G."/>
        </authorList>
    </citation>
    <scope>NUCLEOTIDE SEQUENCE [LARGE SCALE GENOMIC DNA]</scope>
    <source>
        <strain evidence="8 10">CDC#1407-AL-14</strain>
    </source>
</reference>
<protein>
    <submittedName>
        <fullName evidence="8 9">Integrase</fullName>
    </submittedName>
</protein>
<dbReference type="PROSITE" id="PS51900">
    <property type="entry name" value="CB"/>
    <property type="match status" value="1"/>
</dbReference>
<dbReference type="SUPFAM" id="SSF56349">
    <property type="entry name" value="DNA breaking-rejoining enzymes"/>
    <property type="match status" value="1"/>
</dbReference>
<dbReference type="InterPro" id="IPR002104">
    <property type="entry name" value="Integrase_catalytic"/>
</dbReference>
<dbReference type="STRING" id="28083.Lbir_1895"/>
<dbReference type="InterPro" id="IPR011010">
    <property type="entry name" value="DNA_brk_join_enz"/>
</dbReference>
<evidence type="ECO:0000313" key="9">
    <source>
        <dbReference type="EMBL" id="STX32170.1"/>
    </source>
</evidence>
<dbReference type="GO" id="GO:0006310">
    <property type="term" value="P:DNA recombination"/>
    <property type="evidence" value="ECO:0007669"/>
    <property type="project" value="UniProtKB-KW"/>
</dbReference>
<dbReference type="GO" id="GO:0015074">
    <property type="term" value="P:DNA integration"/>
    <property type="evidence" value="ECO:0007669"/>
    <property type="project" value="UniProtKB-KW"/>
</dbReference>
<reference evidence="9 11" key="2">
    <citation type="submission" date="2018-06" db="EMBL/GenBank/DDBJ databases">
        <authorList>
            <consortium name="Pathogen Informatics"/>
            <person name="Doyle S."/>
        </authorList>
    </citation>
    <scope>NUCLEOTIDE SEQUENCE [LARGE SCALE GENOMIC DNA]</scope>
    <source>
        <strain evidence="9 11">NCTC12437</strain>
    </source>
</reference>
<sequence>MKFIDSYIKNLRPEANWFEKTESTGLGIRVMPSGNKSWIYRFTMNGKRQKMTLGKYPGISLKQARELQNKAQNLKEQGINPVEFEQQQKLREENTVKKLMLAWYEGYAEKNRKKPLQIKQQIEMDIIPLLGDMELEKIQARDITKALDTIVKRGAPIQANRVLSSLKQAFNYAVSRGTLQQNPAANIRSRDIGGSEKPRERYLSLDEIKILWDFLDSDKNKISLNIKNALKIILLTGVRTAELRLARWSEFDFDKSIWTIPAENSKGAIVVKIHLSHHVKKLLIELKETNSSPFVLPSLDDQIPLSDNAIPRAVKRIQKRVGIPEWTPHDLRRTFATQLGETLHEL</sequence>
<dbReference type="InterPro" id="IPR053876">
    <property type="entry name" value="Phage_int_M"/>
</dbReference>
<dbReference type="InterPro" id="IPR025166">
    <property type="entry name" value="Integrase_DNA_bind_dom"/>
</dbReference>
<keyword evidence="3 5" id="KW-0238">DNA-binding</keyword>
<dbReference type="CDD" id="cd00801">
    <property type="entry name" value="INT_P4_C"/>
    <property type="match status" value="1"/>
</dbReference>
<dbReference type="Gene3D" id="3.30.160.390">
    <property type="entry name" value="Integrase, DNA-binding domain"/>
    <property type="match status" value="1"/>
</dbReference>
<dbReference type="Gene3D" id="1.10.443.10">
    <property type="entry name" value="Intergrase catalytic core"/>
    <property type="match status" value="1"/>
</dbReference>
<evidence type="ECO:0000256" key="1">
    <source>
        <dbReference type="ARBA" id="ARBA00008857"/>
    </source>
</evidence>
<comment type="similarity">
    <text evidence="1">Belongs to the 'phage' integrase family.</text>
</comment>
<evidence type="ECO:0000313" key="8">
    <source>
        <dbReference type="EMBL" id="KTC70056.1"/>
    </source>
</evidence>
<dbReference type="InterPro" id="IPR044068">
    <property type="entry name" value="CB"/>
</dbReference>
<dbReference type="EMBL" id="LNXT01000032">
    <property type="protein sequence ID" value="KTC70056.1"/>
    <property type="molecule type" value="Genomic_DNA"/>
</dbReference>
<dbReference type="InterPro" id="IPR050808">
    <property type="entry name" value="Phage_Integrase"/>
</dbReference>
<dbReference type="Pfam" id="PF22022">
    <property type="entry name" value="Phage_int_M"/>
    <property type="match status" value="1"/>
</dbReference>
<evidence type="ECO:0000313" key="11">
    <source>
        <dbReference type="Proteomes" id="UP000255066"/>
    </source>
</evidence>
<feature type="domain" description="Core-binding (CB)" evidence="7">
    <location>
        <begin position="94"/>
        <end position="174"/>
    </location>
</feature>
<evidence type="ECO:0000256" key="2">
    <source>
        <dbReference type="ARBA" id="ARBA00022908"/>
    </source>
</evidence>
<evidence type="ECO:0000256" key="3">
    <source>
        <dbReference type="ARBA" id="ARBA00023125"/>
    </source>
</evidence>
<dbReference type="InterPro" id="IPR013762">
    <property type="entry name" value="Integrase-like_cat_sf"/>
</dbReference>
<keyword evidence="4" id="KW-0233">DNA recombination</keyword>
<dbReference type="PROSITE" id="PS51898">
    <property type="entry name" value="TYR_RECOMBINASE"/>
    <property type="match status" value="1"/>
</dbReference>
<dbReference type="Gene3D" id="1.10.150.130">
    <property type="match status" value="1"/>
</dbReference>
<dbReference type="EMBL" id="UGNW01000001">
    <property type="protein sequence ID" value="STX32170.1"/>
    <property type="molecule type" value="Genomic_DNA"/>
</dbReference>
<name>A0A378IBI0_9GAMM</name>
<evidence type="ECO:0000313" key="10">
    <source>
        <dbReference type="Proteomes" id="UP000054735"/>
    </source>
</evidence>
<dbReference type="PANTHER" id="PTHR30629:SF2">
    <property type="entry name" value="PROPHAGE INTEGRASE INTS-RELATED"/>
    <property type="match status" value="1"/>
</dbReference>
<evidence type="ECO:0000256" key="4">
    <source>
        <dbReference type="ARBA" id="ARBA00023172"/>
    </source>
</evidence>
<dbReference type="Proteomes" id="UP000054735">
    <property type="component" value="Unassembled WGS sequence"/>
</dbReference>
<dbReference type="AlphaFoldDB" id="A0A378IBI0"/>
<evidence type="ECO:0000259" key="7">
    <source>
        <dbReference type="PROSITE" id="PS51900"/>
    </source>
</evidence>
<evidence type="ECO:0000259" key="6">
    <source>
        <dbReference type="PROSITE" id="PS51898"/>
    </source>
</evidence>
<dbReference type="InterPro" id="IPR010998">
    <property type="entry name" value="Integrase_recombinase_N"/>
</dbReference>
<feature type="domain" description="Tyr recombinase" evidence="6">
    <location>
        <begin position="198"/>
        <end position="346"/>
    </location>
</feature>
<proteinExistence type="inferred from homology"/>